<evidence type="ECO:0000256" key="1">
    <source>
        <dbReference type="SAM" id="SignalP"/>
    </source>
</evidence>
<dbReference type="Pfam" id="PF09917">
    <property type="entry name" value="DUF2147"/>
    <property type="match status" value="1"/>
</dbReference>
<accession>A0A495BN97</accession>
<evidence type="ECO:0000313" key="3">
    <source>
        <dbReference type="EMBL" id="RKQ63122.1"/>
    </source>
</evidence>
<organism evidence="3 4">
    <name type="scientific">Vogesella indigofera</name>
    <name type="common">Pseudomonas indigofera</name>
    <dbReference type="NCBI Taxonomy" id="45465"/>
    <lineage>
        <taxon>Bacteria</taxon>
        <taxon>Pseudomonadati</taxon>
        <taxon>Pseudomonadota</taxon>
        <taxon>Betaproteobacteria</taxon>
        <taxon>Neisseriales</taxon>
        <taxon>Chromobacteriaceae</taxon>
        <taxon>Vogesella</taxon>
    </lineage>
</organism>
<dbReference type="EMBL" id="RBID01000001">
    <property type="protein sequence ID" value="RKQ63122.1"/>
    <property type="molecule type" value="Genomic_DNA"/>
</dbReference>
<dbReference type="AlphaFoldDB" id="A0A495BN97"/>
<evidence type="ECO:0000313" key="4">
    <source>
        <dbReference type="Proteomes" id="UP000279384"/>
    </source>
</evidence>
<feature type="signal peptide" evidence="1">
    <location>
        <begin position="1"/>
        <end position="22"/>
    </location>
</feature>
<protein>
    <submittedName>
        <fullName evidence="3">Uncharacterized protein (DUF2147 family)</fullName>
    </submittedName>
</protein>
<dbReference type="RefSeq" id="WP_120809257.1">
    <property type="nucleotide sequence ID" value="NZ_RBID01000001.1"/>
</dbReference>
<dbReference type="InterPro" id="IPR019223">
    <property type="entry name" value="DUF2147"/>
</dbReference>
<evidence type="ECO:0000259" key="2">
    <source>
        <dbReference type="Pfam" id="PF09917"/>
    </source>
</evidence>
<feature type="domain" description="DUF2147" evidence="2">
    <location>
        <begin position="27"/>
        <end position="142"/>
    </location>
</feature>
<reference evidence="3 4" key="1">
    <citation type="submission" date="2018-10" db="EMBL/GenBank/DDBJ databases">
        <title>Genomic Encyclopedia of Type Strains, Phase IV (KMG-IV): sequencing the most valuable type-strain genomes for metagenomic binning, comparative biology and taxonomic classification.</title>
        <authorList>
            <person name="Goeker M."/>
        </authorList>
    </citation>
    <scope>NUCLEOTIDE SEQUENCE [LARGE SCALE GENOMIC DNA]</scope>
    <source>
        <strain evidence="3 4">DSM 3303</strain>
    </source>
</reference>
<feature type="chain" id="PRO_5019761587" evidence="1">
    <location>
        <begin position="23"/>
        <end position="143"/>
    </location>
</feature>
<keyword evidence="1" id="KW-0732">Signal</keyword>
<dbReference type="PANTHER" id="PTHR36919:SF3">
    <property type="entry name" value="BLL5882 PROTEIN"/>
    <property type="match status" value="1"/>
</dbReference>
<gene>
    <name evidence="3" type="ORF">C8E02_0141</name>
</gene>
<name>A0A495BN97_VOGIN</name>
<dbReference type="Proteomes" id="UP000279384">
    <property type="component" value="Unassembled WGS sequence"/>
</dbReference>
<sequence length="143" mass="14870">MKTLTQLATVTALLLASQAALAAGAGGTWKTIDDETKQAKALVEISESAGGELSGRIVKLFANPDAVCDKCDGPLKGKPVVGMTILTGLKKGGDGWEGGKILDPKSGKVYSAKAKLAEAGKKLEVRGFIGMALLGRTQTWERQ</sequence>
<comment type="caution">
    <text evidence="3">The sequence shown here is derived from an EMBL/GenBank/DDBJ whole genome shotgun (WGS) entry which is preliminary data.</text>
</comment>
<proteinExistence type="predicted"/>
<dbReference type="PANTHER" id="PTHR36919">
    <property type="entry name" value="BLR1215 PROTEIN"/>
    <property type="match status" value="1"/>
</dbReference>
<dbReference type="Gene3D" id="2.40.128.520">
    <property type="match status" value="1"/>
</dbReference>